<evidence type="ECO:0000256" key="2">
    <source>
        <dbReference type="ARBA" id="ARBA00004377"/>
    </source>
</evidence>
<evidence type="ECO:0000256" key="18">
    <source>
        <dbReference type="ARBA" id="ARBA00032888"/>
    </source>
</evidence>
<sequence length="256" mass="28643">MRRVRYLLLALLVAVVAVVAAMAGGYYWLHSGNPDALRKIVLQQCVPNQQQRQNPAPCAEVNLKGGYVLFKDRNGPLQYLLMPTYRINGTESPLLLNPLTPNFFWQAWQGREIMSQHRGSAVSDDAVSLTINSRSGRTQNHFHIHISCLRPDVRTQLDKEAPAISSRWLPLPGGLLGHEYLARRVTETELAQRSPFLMLAEEVPEAREHMGRFALAMAKQSDGSLVLLATERNLLTLNRASAEEIQDHSCAILASR</sequence>
<dbReference type="GO" id="GO:0008654">
    <property type="term" value="P:phospholipid biosynthetic process"/>
    <property type="evidence" value="ECO:0007669"/>
    <property type="project" value="UniProtKB-KW"/>
</dbReference>
<keyword evidence="17 20" id="KW-1208">Phospholipid metabolism</keyword>
<evidence type="ECO:0000256" key="20">
    <source>
        <dbReference type="HAMAP-Rule" id="MF_00319"/>
    </source>
</evidence>
<evidence type="ECO:0000313" key="21">
    <source>
        <dbReference type="EMBL" id="MBA8124195.1"/>
    </source>
</evidence>
<evidence type="ECO:0000256" key="1">
    <source>
        <dbReference type="ARBA" id="ARBA00001007"/>
    </source>
</evidence>
<keyword evidence="14 20" id="KW-0443">Lipid metabolism</keyword>
<dbReference type="GO" id="GO:0046342">
    <property type="term" value="P:CDP-diacylglycerol catabolic process"/>
    <property type="evidence" value="ECO:0007669"/>
    <property type="project" value="UniProtKB-UniRule"/>
</dbReference>
<dbReference type="NCBIfam" id="NF003986">
    <property type="entry name" value="PRK05471.1-5"/>
    <property type="match status" value="1"/>
</dbReference>
<accession>A0A839CDN5</accession>
<dbReference type="NCBIfam" id="NF003987">
    <property type="entry name" value="PRK05471.1-6"/>
    <property type="match status" value="1"/>
</dbReference>
<evidence type="ECO:0000256" key="6">
    <source>
        <dbReference type="ARBA" id="ARBA00012375"/>
    </source>
</evidence>
<evidence type="ECO:0000256" key="17">
    <source>
        <dbReference type="ARBA" id="ARBA00023264"/>
    </source>
</evidence>
<organism evidence="21 22">
    <name type="scientific">Klebsiella grimontii</name>
    <dbReference type="NCBI Taxonomy" id="2058152"/>
    <lineage>
        <taxon>Bacteria</taxon>
        <taxon>Pseudomonadati</taxon>
        <taxon>Pseudomonadota</taxon>
        <taxon>Gammaproteobacteria</taxon>
        <taxon>Enterobacterales</taxon>
        <taxon>Enterobacteriaceae</taxon>
        <taxon>Klebsiella/Raoultella group</taxon>
        <taxon>Klebsiella</taxon>
    </lineage>
</organism>
<evidence type="ECO:0000256" key="3">
    <source>
        <dbReference type="ARBA" id="ARBA00004927"/>
    </source>
</evidence>
<comment type="pathway">
    <text evidence="3 20">Phospholipid metabolism; CDP-diacylglycerol degradation; phosphatidate from CDP-diacylglycerol: step 1/1.</text>
</comment>
<evidence type="ECO:0000256" key="11">
    <source>
        <dbReference type="ARBA" id="ARBA00022692"/>
    </source>
</evidence>
<evidence type="ECO:0000256" key="13">
    <source>
        <dbReference type="ARBA" id="ARBA00022989"/>
    </source>
</evidence>
<keyword evidence="16 20" id="KW-0594">Phospholipid biosynthesis</keyword>
<dbReference type="GO" id="GO:0008715">
    <property type="term" value="F:CDP-diacylglycerol diphosphatase activity"/>
    <property type="evidence" value="ECO:0007669"/>
    <property type="project" value="UniProtKB-UniRule"/>
</dbReference>
<dbReference type="PIRSF" id="PIRSF001273">
    <property type="entry name" value="CDH"/>
    <property type="match status" value="1"/>
</dbReference>
<comment type="subcellular location">
    <subcellularLocation>
        <location evidence="2">Cell inner membrane</location>
        <topology evidence="2">Single-pass membrane protein</topology>
    </subcellularLocation>
    <subcellularLocation>
        <location evidence="20">Cell membrane</location>
        <topology evidence="20">Single-pass membrane protein</topology>
    </subcellularLocation>
</comment>
<dbReference type="Gene3D" id="3.30.428.30">
    <property type="entry name" value="HIT family - CDH-like"/>
    <property type="match status" value="1"/>
</dbReference>
<dbReference type="GO" id="GO:0005886">
    <property type="term" value="C:plasma membrane"/>
    <property type="evidence" value="ECO:0007669"/>
    <property type="project" value="UniProtKB-SubCell"/>
</dbReference>
<evidence type="ECO:0000256" key="5">
    <source>
        <dbReference type="ARBA" id="ARBA00006435"/>
    </source>
</evidence>
<dbReference type="InterPro" id="IPR015993">
    <property type="entry name" value="CDP-diacylglyc_Pase_proteobac"/>
</dbReference>
<dbReference type="AlphaFoldDB" id="A0A839CDN5"/>
<keyword evidence="13 20" id="KW-1133">Transmembrane helix</keyword>
<dbReference type="EMBL" id="JABXRN010000001">
    <property type="protein sequence ID" value="MBA8124195.1"/>
    <property type="molecule type" value="Genomic_DNA"/>
</dbReference>
<evidence type="ECO:0000256" key="9">
    <source>
        <dbReference type="ARBA" id="ARBA00022516"/>
    </source>
</evidence>
<dbReference type="Pfam" id="PF02611">
    <property type="entry name" value="CDH"/>
    <property type="match status" value="1"/>
</dbReference>
<dbReference type="InterPro" id="IPR003763">
    <property type="entry name" value="CDP-diacylglyc_Pase"/>
</dbReference>
<keyword evidence="10" id="KW-0997">Cell inner membrane</keyword>
<evidence type="ECO:0000256" key="15">
    <source>
        <dbReference type="ARBA" id="ARBA00023136"/>
    </source>
</evidence>
<reference evidence="21 22" key="1">
    <citation type="submission" date="2020-06" db="EMBL/GenBank/DDBJ databases">
        <title>REHAB project genomes.</title>
        <authorList>
            <person name="Shaw L.P."/>
        </authorList>
    </citation>
    <scope>NUCLEOTIDE SEQUENCE [LARGE SCALE GENOMIC DNA]</scope>
    <source>
        <strain evidence="21 22">RHBSTW-00092</strain>
    </source>
</reference>
<evidence type="ECO:0000256" key="7">
    <source>
        <dbReference type="ARBA" id="ARBA00019608"/>
    </source>
</evidence>
<keyword evidence="8 20" id="KW-1003">Cell membrane</keyword>
<proteinExistence type="inferred from homology"/>
<dbReference type="Proteomes" id="UP000557483">
    <property type="component" value="Unassembled WGS sequence"/>
</dbReference>
<evidence type="ECO:0000256" key="4">
    <source>
        <dbReference type="ARBA" id="ARBA00005189"/>
    </source>
</evidence>
<evidence type="ECO:0000256" key="16">
    <source>
        <dbReference type="ARBA" id="ARBA00023209"/>
    </source>
</evidence>
<dbReference type="HAMAP" id="MF_00319">
    <property type="entry name" value="Cdh"/>
    <property type="match status" value="1"/>
</dbReference>
<name>A0A839CDN5_9ENTR</name>
<evidence type="ECO:0000313" key="22">
    <source>
        <dbReference type="Proteomes" id="UP000557483"/>
    </source>
</evidence>
<comment type="similarity">
    <text evidence="5 20">Belongs to the Cdh family.</text>
</comment>
<evidence type="ECO:0000256" key="14">
    <source>
        <dbReference type="ARBA" id="ARBA00023098"/>
    </source>
</evidence>
<comment type="catalytic activity">
    <reaction evidence="1 20">
        <text>a CDP-1,2-diacyl-sn-glycerol + H2O = a 1,2-diacyl-sn-glycero-3-phosphate + CMP + 2 H(+)</text>
        <dbReference type="Rhea" id="RHEA:15221"/>
        <dbReference type="ChEBI" id="CHEBI:15377"/>
        <dbReference type="ChEBI" id="CHEBI:15378"/>
        <dbReference type="ChEBI" id="CHEBI:58332"/>
        <dbReference type="ChEBI" id="CHEBI:58608"/>
        <dbReference type="ChEBI" id="CHEBI:60377"/>
        <dbReference type="EC" id="3.6.1.26"/>
    </reaction>
</comment>
<dbReference type="SUPFAM" id="SSF54197">
    <property type="entry name" value="HIT-like"/>
    <property type="match status" value="1"/>
</dbReference>
<keyword evidence="12 20" id="KW-0378">Hydrolase</keyword>
<comment type="caution">
    <text evidence="21">The sequence shown here is derived from an EMBL/GenBank/DDBJ whole genome shotgun (WGS) entry which is preliminary data.</text>
</comment>
<evidence type="ECO:0000256" key="10">
    <source>
        <dbReference type="ARBA" id="ARBA00022519"/>
    </source>
</evidence>
<dbReference type="NCBIfam" id="TIGR00672">
    <property type="entry name" value="cdh"/>
    <property type="match status" value="1"/>
</dbReference>
<evidence type="ECO:0000256" key="12">
    <source>
        <dbReference type="ARBA" id="ARBA00022801"/>
    </source>
</evidence>
<dbReference type="UniPathway" id="UPA00609">
    <property type="reaction ID" value="UER00664"/>
</dbReference>
<gene>
    <name evidence="20" type="primary">cdh</name>
    <name evidence="21" type="ORF">HV064_09840</name>
</gene>
<evidence type="ECO:0000256" key="8">
    <source>
        <dbReference type="ARBA" id="ARBA00022475"/>
    </source>
</evidence>
<keyword evidence="11 20" id="KW-0812">Transmembrane</keyword>
<dbReference type="InterPro" id="IPR036265">
    <property type="entry name" value="HIT-like_sf"/>
</dbReference>
<protein>
    <recommendedName>
        <fullName evidence="7 20">CDP-diacylglycerol pyrophosphatase</fullName>
        <ecNumber evidence="6 20">3.6.1.26</ecNumber>
    </recommendedName>
    <alternativeName>
        <fullName evidence="18 20">CDP-diacylglycerol phosphatidylhydrolase</fullName>
    </alternativeName>
    <alternativeName>
        <fullName evidence="19 20">CDP-diglyceride hydrolase</fullName>
    </alternativeName>
</protein>
<dbReference type="EC" id="3.6.1.26" evidence="6 20"/>
<evidence type="ECO:0000256" key="19">
    <source>
        <dbReference type="ARBA" id="ARBA00032892"/>
    </source>
</evidence>
<keyword evidence="9 20" id="KW-0444">Lipid biosynthesis</keyword>
<dbReference type="RefSeq" id="WP_064343341.1">
    <property type="nucleotide sequence ID" value="NZ_CABGXA010000001.1"/>
</dbReference>
<comment type="pathway">
    <text evidence="4">Lipid metabolism.</text>
</comment>
<keyword evidence="15 20" id="KW-0472">Membrane</keyword>